<dbReference type="AlphaFoldDB" id="A0A939M7P1"/>
<organism evidence="2">
    <name type="scientific">Bradyrhizobium barranii subsp. barranii</name>
    <dbReference type="NCBI Taxonomy" id="2823807"/>
    <lineage>
        <taxon>Bacteria</taxon>
        <taxon>Pseudomonadati</taxon>
        <taxon>Pseudomonadota</taxon>
        <taxon>Alphaproteobacteria</taxon>
        <taxon>Hyphomicrobiales</taxon>
        <taxon>Nitrobacteraceae</taxon>
        <taxon>Bradyrhizobium</taxon>
        <taxon>Bradyrhizobium barranii</taxon>
    </lineage>
</organism>
<keyword evidence="1" id="KW-0812">Transmembrane</keyword>
<accession>A0A939M7P1</accession>
<keyword evidence="1" id="KW-1133">Transmembrane helix</keyword>
<sequence>MSADRCQRCARILGRLGALLLAPAWLLYGLVLAWARLGDLVAQRGDRRRRR</sequence>
<proteinExistence type="predicted"/>
<keyword evidence="1" id="KW-0472">Membrane</keyword>
<evidence type="ECO:0000256" key="1">
    <source>
        <dbReference type="SAM" id="Phobius"/>
    </source>
</evidence>
<protein>
    <submittedName>
        <fullName evidence="2">Uncharacterized protein</fullName>
    </submittedName>
</protein>
<reference evidence="2" key="1">
    <citation type="submission" date="2021-03" db="EMBL/GenBank/DDBJ databases">
        <title>Whole Genome Sequence of Bradyrhizobium sp. Strain 144S4.</title>
        <authorList>
            <person name="Bromfield E.S.P."/>
            <person name="Cloutier S."/>
        </authorList>
    </citation>
    <scope>NUCLEOTIDE SEQUENCE [LARGE SCALE GENOMIC DNA]</scope>
    <source>
        <strain evidence="2">144S4</strain>
    </source>
</reference>
<dbReference type="EMBL" id="CP086136">
    <property type="protein sequence ID" value="UEM08253.1"/>
    <property type="molecule type" value="Genomic_DNA"/>
</dbReference>
<name>A0A939M7P1_9BRAD</name>
<dbReference type="RefSeq" id="WP_208086709.1">
    <property type="nucleotide sequence ID" value="NZ_CP086136.1"/>
</dbReference>
<gene>
    <name evidence="3" type="ORF">J4G43_025870</name>
    <name evidence="2" type="ORF">J4G43_27870</name>
</gene>
<dbReference type="Proteomes" id="UP000664702">
    <property type="component" value="Chromosome"/>
</dbReference>
<dbReference type="EMBL" id="JAGEMI010000001">
    <property type="protein sequence ID" value="MBO1864606.1"/>
    <property type="molecule type" value="Genomic_DNA"/>
</dbReference>
<evidence type="ECO:0000313" key="2">
    <source>
        <dbReference type="EMBL" id="MBO1864606.1"/>
    </source>
</evidence>
<evidence type="ECO:0000313" key="4">
    <source>
        <dbReference type="Proteomes" id="UP000664702"/>
    </source>
</evidence>
<evidence type="ECO:0000313" key="3">
    <source>
        <dbReference type="EMBL" id="UEM08253.1"/>
    </source>
</evidence>
<reference evidence="3 4" key="2">
    <citation type="journal article" date="2022" name="Int. J. Syst. Evol. Microbiol.">
        <title>Strains of Bradyrhizobium barranii sp. nov. associated with legumes native to Canada are symbionts of soybeans and belong to different subspecies (subsp. barranii subsp. nov. and subsp. apii subsp. nov.) and symbiovars (sv. glycinearum and sv. septentrionale).</title>
        <authorList>
            <person name="Bromfield E.S.P."/>
            <person name="Cloutier S."/>
            <person name="Wasai-Hara S."/>
            <person name="Minamisawa K."/>
        </authorList>
    </citation>
    <scope>NUCLEOTIDE SEQUENCE [LARGE SCALE GENOMIC DNA]</scope>
    <source>
        <strain evidence="3 4">144S4</strain>
    </source>
</reference>
<feature type="transmembrane region" description="Helical" evidence="1">
    <location>
        <begin position="12"/>
        <end position="35"/>
    </location>
</feature>
<dbReference type="KEGG" id="bban:J4G43_025870"/>